<organism evidence="8 9">
    <name type="scientific">Halococcoides cellulosivorans</name>
    <dbReference type="NCBI Taxonomy" id="1679096"/>
    <lineage>
        <taxon>Archaea</taxon>
        <taxon>Methanobacteriati</taxon>
        <taxon>Methanobacteriota</taxon>
        <taxon>Stenosarchaea group</taxon>
        <taxon>Halobacteria</taxon>
        <taxon>Halobacteriales</taxon>
        <taxon>Haloarculaceae</taxon>
        <taxon>Halococcoides</taxon>
    </lineage>
</organism>
<feature type="transmembrane region" description="Helical" evidence="6">
    <location>
        <begin position="118"/>
        <end position="142"/>
    </location>
</feature>
<dbReference type="PANTHER" id="PTHR16172">
    <property type="entry name" value="MAJOR FACILITATOR SUPERFAMILY DOMAIN-CONTAINING PROTEIN 6-LIKE"/>
    <property type="match status" value="1"/>
</dbReference>
<feature type="transmembrane region" description="Helical" evidence="6">
    <location>
        <begin position="394"/>
        <end position="415"/>
    </location>
</feature>
<dbReference type="GO" id="GO:0016020">
    <property type="term" value="C:membrane"/>
    <property type="evidence" value="ECO:0007669"/>
    <property type="project" value="UniProtKB-SubCell"/>
</dbReference>
<feature type="domain" description="Major facilitator superfamily (MFS) profile" evidence="7">
    <location>
        <begin position="1"/>
        <end position="417"/>
    </location>
</feature>
<evidence type="ECO:0000259" key="7">
    <source>
        <dbReference type="PROSITE" id="PS50850"/>
    </source>
</evidence>
<dbReference type="Pfam" id="PF12832">
    <property type="entry name" value="MFS_1_like"/>
    <property type="match status" value="1"/>
</dbReference>
<dbReference type="PROSITE" id="PS50850">
    <property type="entry name" value="MFS"/>
    <property type="match status" value="1"/>
</dbReference>
<dbReference type="InterPro" id="IPR051717">
    <property type="entry name" value="MFS_MFSD6"/>
</dbReference>
<comment type="subcellular location">
    <subcellularLocation>
        <location evidence="1">Membrane</location>
        <topology evidence="1">Multi-pass membrane protein</topology>
    </subcellularLocation>
</comment>
<dbReference type="Gene3D" id="1.20.1250.20">
    <property type="entry name" value="MFS general substrate transporter like domains"/>
    <property type="match status" value="2"/>
</dbReference>
<dbReference type="SUPFAM" id="SSF103473">
    <property type="entry name" value="MFS general substrate transporter"/>
    <property type="match status" value="1"/>
</dbReference>
<proteinExistence type="inferred from homology"/>
<evidence type="ECO:0000256" key="6">
    <source>
        <dbReference type="SAM" id="Phobius"/>
    </source>
</evidence>
<dbReference type="KEGG" id="harc:HARCEL1_06365"/>
<dbReference type="InterPro" id="IPR020846">
    <property type="entry name" value="MFS_dom"/>
</dbReference>
<reference evidence="8 9" key="1">
    <citation type="submission" date="2018-04" db="EMBL/GenBank/DDBJ databases">
        <title>Halococcoides cellulosivorans gen. nov., sp. nov., an extremely halophilic cellulose-utilizing haloarchaeon from hypersaline lakes.</title>
        <authorList>
            <person name="Sorokin D.Y."/>
            <person name="Toshchakov S.V."/>
            <person name="Samarov N.I."/>
            <person name="Korzhenkov A."/>
            <person name="Kublanov I.V."/>
        </authorList>
    </citation>
    <scope>NUCLEOTIDE SEQUENCE [LARGE SCALE GENOMIC DNA]</scope>
    <source>
        <strain evidence="8 9">HArcel1</strain>
    </source>
</reference>
<protein>
    <submittedName>
        <fullName evidence="8">MFS transporter</fullName>
    </submittedName>
</protein>
<dbReference type="InterPro" id="IPR024989">
    <property type="entry name" value="MFS_assoc_dom"/>
</dbReference>
<evidence type="ECO:0000256" key="1">
    <source>
        <dbReference type="ARBA" id="ARBA00004141"/>
    </source>
</evidence>
<feature type="transmembrane region" description="Helical" evidence="6">
    <location>
        <begin position="79"/>
        <end position="98"/>
    </location>
</feature>
<feature type="transmembrane region" description="Helical" evidence="6">
    <location>
        <begin position="328"/>
        <end position="347"/>
    </location>
</feature>
<evidence type="ECO:0000256" key="5">
    <source>
        <dbReference type="ARBA" id="ARBA00023136"/>
    </source>
</evidence>
<gene>
    <name evidence="8" type="ORF">HARCEL1_06365</name>
</gene>
<dbReference type="InterPro" id="IPR036259">
    <property type="entry name" value="MFS_trans_sf"/>
</dbReference>
<evidence type="ECO:0000256" key="4">
    <source>
        <dbReference type="ARBA" id="ARBA00022989"/>
    </source>
</evidence>
<dbReference type="AlphaFoldDB" id="A0A2R4X0M5"/>
<feature type="transmembrane region" description="Helical" evidence="6">
    <location>
        <begin position="241"/>
        <end position="262"/>
    </location>
</feature>
<keyword evidence="3 6" id="KW-0812">Transmembrane</keyword>
<evidence type="ECO:0000256" key="3">
    <source>
        <dbReference type="ARBA" id="ARBA00022692"/>
    </source>
</evidence>
<feature type="transmembrane region" description="Helical" evidence="6">
    <location>
        <begin position="17"/>
        <end position="34"/>
    </location>
</feature>
<sequence>MSSLASRWAGVGPQGRYQLVYFVYFAAANVFLTYRNDFFESIGLTGTQMGVLGGLLVAGGLLAKPVWGVIADRTGRTKAVLVAGAVVSGLAALVYPAAESLSATLLSPLAESLPVTFLVIAGATLIVSVFRAPIVPVANAMVISRGLPFGTVRAFGSIAYGIGALASGLVVTGLVLGPIAISGLTLGPVVVPGFGLQSVFVVYAVGMALTVVVVRGVPAPEADLSVDIGREAIAMVTHPPYAVLLGTAALYGAVAIVGDVYLSVYLGTIAEWEALTGVAWLVKTVAEASLLVALARQGVDDRRAVVLGAVAFVVGFATLGLTSAVPTALFAQVFVGFGAASMIYATVQLAHRLSPEGIDATAQTVLSAFGIGLGRLIGELVAGPVYQFTTIRTLYLVLAVGAVTIGLAGVALWTVSEPANYSGTRQSATTGK</sequence>
<name>A0A2R4X0M5_9EURY</name>
<keyword evidence="9" id="KW-1185">Reference proteome</keyword>
<dbReference type="RefSeq" id="WP_108381719.1">
    <property type="nucleotide sequence ID" value="NZ_CP028858.1"/>
</dbReference>
<dbReference type="EMBL" id="CP028858">
    <property type="protein sequence ID" value="AWB27350.1"/>
    <property type="molecule type" value="Genomic_DNA"/>
</dbReference>
<keyword evidence="5 6" id="KW-0472">Membrane</keyword>
<dbReference type="PANTHER" id="PTHR16172:SF41">
    <property type="entry name" value="MAJOR FACILITATOR SUPERFAMILY DOMAIN-CONTAINING PROTEIN 6-LIKE"/>
    <property type="match status" value="1"/>
</dbReference>
<feature type="transmembrane region" description="Helical" evidence="6">
    <location>
        <begin position="154"/>
        <end position="180"/>
    </location>
</feature>
<dbReference type="GO" id="GO:0022857">
    <property type="term" value="F:transmembrane transporter activity"/>
    <property type="evidence" value="ECO:0007669"/>
    <property type="project" value="InterPro"/>
</dbReference>
<feature type="transmembrane region" description="Helical" evidence="6">
    <location>
        <begin position="200"/>
        <end position="220"/>
    </location>
</feature>
<accession>A0A2R4X0M5</accession>
<evidence type="ECO:0000256" key="2">
    <source>
        <dbReference type="ARBA" id="ARBA00005241"/>
    </source>
</evidence>
<comment type="similarity">
    <text evidence="2">Belongs to the major facilitator superfamily. MFSD6 family.</text>
</comment>
<keyword evidence="4 6" id="KW-1133">Transmembrane helix</keyword>
<feature type="transmembrane region" description="Helical" evidence="6">
    <location>
        <begin position="304"/>
        <end position="322"/>
    </location>
</feature>
<evidence type="ECO:0000313" key="8">
    <source>
        <dbReference type="EMBL" id="AWB27350.1"/>
    </source>
</evidence>
<dbReference type="Proteomes" id="UP000244727">
    <property type="component" value="Chromosome"/>
</dbReference>
<feature type="transmembrane region" description="Helical" evidence="6">
    <location>
        <begin position="46"/>
        <end position="67"/>
    </location>
</feature>
<dbReference type="GeneID" id="36512114"/>
<evidence type="ECO:0000313" key="9">
    <source>
        <dbReference type="Proteomes" id="UP000244727"/>
    </source>
</evidence>